<keyword evidence="1" id="KW-0732">Signal</keyword>
<dbReference type="Pfam" id="PF13517">
    <property type="entry name" value="FG-GAP_3"/>
    <property type="match status" value="5"/>
</dbReference>
<accession>A0A815L7W8</accession>
<dbReference type="EMBL" id="CAJNOO010005008">
    <property type="protein sequence ID" value="CAF1400696.1"/>
    <property type="molecule type" value="Genomic_DNA"/>
</dbReference>
<dbReference type="InterPro" id="IPR028994">
    <property type="entry name" value="Integrin_alpha_N"/>
</dbReference>
<dbReference type="PANTHER" id="PTHR46580">
    <property type="entry name" value="SENSOR KINASE-RELATED"/>
    <property type="match status" value="1"/>
</dbReference>
<dbReference type="PANTHER" id="PTHR46580:SF4">
    <property type="entry name" value="ATP_GTP-BINDING PROTEIN"/>
    <property type="match status" value="1"/>
</dbReference>
<dbReference type="SUPFAM" id="SSF69318">
    <property type="entry name" value="Integrin alpha N-terminal domain"/>
    <property type="match status" value="2"/>
</dbReference>
<organism evidence="2 3">
    <name type="scientific">Rotaria sordida</name>
    <dbReference type="NCBI Taxonomy" id="392033"/>
    <lineage>
        <taxon>Eukaryota</taxon>
        <taxon>Metazoa</taxon>
        <taxon>Spiralia</taxon>
        <taxon>Gnathifera</taxon>
        <taxon>Rotifera</taxon>
        <taxon>Eurotatoria</taxon>
        <taxon>Bdelloidea</taxon>
        <taxon>Philodinida</taxon>
        <taxon>Philodinidae</taxon>
        <taxon>Rotaria</taxon>
    </lineage>
</organism>
<sequence>MILGNGKGKFAIQTSYEIGFDSPPLVMASGDFNNDKRSEIVIVNGGSNHVDIFVAYNRGSFENQTRYSAGSYPSSVVVGDFNNDTRLDIVVANLDSNDVSVLLGNGNGSFENQTRYSAGSYPRSVVIGNFNNDTRLDIVVANRGSNDVSVLLGNGNGSFENQTRYSAGPYPQSVAVGDFNNDTRLDIVVANWDSNDVSVLLGNGNGSFENQTRYSTGPNPGSVVVGDFDNDTRLDIVVANWDSNDVSVFLGNGNGSFENQTRYSAGSYSQSVVVGDFNNDARLDIVVANGGSNDVSVLLGCDNIVFVKQIILVTGNDTRPQSLVISDFNNDDLMDIGVVNSRAHNIGIFLGNGDISFANQVTYSTDPNLSPCSLAVGDFNNDTLVDMVFASCESDSVGIILGYGNGSFGHVALYSTGSNSSRYSLAVVDINNDTVQDIIVANHDNNNLGALLGYGNGAFASIILFPLDYGSNPFAIVVGDFNNDRKLDIAVANNGTDSLNILLQTC</sequence>
<dbReference type="AlphaFoldDB" id="A0A815L7W8"/>
<name>A0A815L7W8_9BILA</name>
<comment type="caution">
    <text evidence="2">The sequence shown here is derived from an EMBL/GenBank/DDBJ whole genome shotgun (WGS) entry which is preliminary data.</text>
</comment>
<evidence type="ECO:0000313" key="2">
    <source>
        <dbReference type="EMBL" id="CAF1400696.1"/>
    </source>
</evidence>
<dbReference type="Proteomes" id="UP000663882">
    <property type="component" value="Unassembled WGS sequence"/>
</dbReference>
<evidence type="ECO:0000256" key="1">
    <source>
        <dbReference type="ARBA" id="ARBA00022729"/>
    </source>
</evidence>
<dbReference type="InterPro" id="IPR013517">
    <property type="entry name" value="FG-GAP"/>
</dbReference>
<evidence type="ECO:0000313" key="3">
    <source>
        <dbReference type="Proteomes" id="UP000663882"/>
    </source>
</evidence>
<dbReference type="Gene3D" id="2.30.30.100">
    <property type="match status" value="4"/>
</dbReference>
<gene>
    <name evidence="2" type="ORF">RFH988_LOCUS34831</name>
</gene>
<dbReference type="Gene3D" id="2.130.10.130">
    <property type="entry name" value="Integrin alpha, N-terminal"/>
    <property type="match status" value="1"/>
</dbReference>
<protein>
    <submittedName>
        <fullName evidence="2">Uncharacterized protein</fullName>
    </submittedName>
</protein>
<proteinExistence type="predicted"/>
<dbReference type="OrthoDB" id="10250728at2759"/>
<reference evidence="2" key="1">
    <citation type="submission" date="2021-02" db="EMBL/GenBank/DDBJ databases">
        <authorList>
            <person name="Nowell W R."/>
        </authorList>
    </citation>
    <scope>NUCLEOTIDE SEQUENCE</scope>
</reference>